<sequence>MPRRNKGYFGQKVTKTLFGNSPIKGAIKMIPGTPYPYFVTGCPDGEPAGFQEMVAVDPVAARKLKEEYKYSLGGFSKGFVDRIVDSVRGLADGTEVKWAG</sequence>
<evidence type="ECO:0000313" key="2">
    <source>
        <dbReference type="Proteomes" id="UP000176493"/>
    </source>
</evidence>
<reference evidence="1 2" key="1">
    <citation type="journal article" date="2016" name="Nat. Commun.">
        <title>Thousands of microbial genomes shed light on interconnected biogeochemical processes in an aquifer system.</title>
        <authorList>
            <person name="Anantharaman K."/>
            <person name="Brown C.T."/>
            <person name="Hug L.A."/>
            <person name="Sharon I."/>
            <person name="Castelle C.J."/>
            <person name="Probst A.J."/>
            <person name="Thomas B.C."/>
            <person name="Singh A."/>
            <person name="Wilkins M.J."/>
            <person name="Karaoz U."/>
            <person name="Brodie E.L."/>
            <person name="Williams K.H."/>
            <person name="Hubbard S.S."/>
            <person name="Banfield J.F."/>
        </authorList>
    </citation>
    <scope>NUCLEOTIDE SEQUENCE [LARGE SCALE GENOMIC DNA]</scope>
</reference>
<protein>
    <submittedName>
        <fullName evidence="1">Uncharacterized protein</fullName>
    </submittedName>
</protein>
<dbReference type="Proteomes" id="UP000176493">
    <property type="component" value="Unassembled WGS sequence"/>
</dbReference>
<evidence type="ECO:0000313" key="1">
    <source>
        <dbReference type="EMBL" id="OHA23149.1"/>
    </source>
</evidence>
<proteinExistence type="predicted"/>
<gene>
    <name evidence="1" type="ORF">A2W52_00255</name>
</gene>
<organism evidence="1 2">
    <name type="scientific">Candidatus Taylorbacteria bacterium RIFCSPHIGHO2_02_49_25</name>
    <dbReference type="NCBI Taxonomy" id="1802305"/>
    <lineage>
        <taxon>Bacteria</taxon>
        <taxon>Candidatus Tayloriibacteriota</taxon>
    </lineage>
</organism>
<dbReference type="AlphaFoldDB" id="A0A1G2MJ16"/>
<comment type="caution">
    <text evidence="1">The sequence shown here is derived from an EMBL/GenBank/DDBJ whole genome shotgun (WGS) entry which is preliminary data.</text>
</comment>
<accession>A0A1G2MJ16</accession>
<name>A0A1G2MJ16_9BACT</name>
<dbReference type="EMBL" id="MHRJ01000015">
    <property type="protein sequence ID" value="OHA23149.1"/>
    <property type="molecule type" value="Genomic_DNA"/>
</dbReference>